<dbReference type="FunFam" id="1.10.510.10:FF:000571">
    <property type="entry name" value="Maternal embryonic leucine zipper kinase"/>
    <property type="match status" value="1"/>
</dbReference>
<dbReference type="Gene3D" id="1.10.510.10">
    <property type="entry name" value="Transferase(Phosphotransferase) domain 1"/>
    <property type="match status" value="1"/>
</dbReference>
<reference evidence="6 7" key="1">
    <citation type="submission" date="2014-11" db="EMBL/GenBank/DDBJ databases">
        <authorList>
            <person name="Zhu J."/>
            <person name="Qi W."/>
            <person name="Song R."/>
        </authorList>
    </citation>
    <scope>NUCLEOTIDE SEQUENCE [LARGE SCALE GENOMIC DNA]</scope>
</reference>
<dbReference type="SMART" id="SM00220">
    <property type="entry name" value="S_TKc"/>
    <property type="match status" value="1"/>
</dbReference>
<dbReference type="PhylomeDB" id="A0A0G4FHS7"/>
<dbReference type="InterPro" id="IPR011009">
    <property type="entry name" value="Kinase-like_dom_sf"/>
</dbReference>
<dbReference type="InterPro" id="IPR008271">
    <property type="entry name" value="Ser/Thr_kinase_AS"/>
</dbReference>
<evidence type="ECO:0000256" key="1">
    <source>
        <dbReference type="ARBA" id="ARBA00011245"/>
    </source>
</evidence>
<evidence type="ECO:0000313" key="6">
    <source>
        <dbReference type="EMBL" id="CEM12865.1"/>
    </source>
</evidence>
<dbReference type="SUPFAM" id="SSF56112">
    <property type="entry name" value="Protein kinase-like (PK-like)"/>
    <property type="match status" value="1"/>
</dbReference>
<dbReference type="OrthoDB" id="193931at2759"/>
<proteinExistence type="predicted"/>
<gene>
    <name evidence="6" type="ORF">Vbra_15464</name>
</gene>
<comment type="subunit">
    <text evidence="1">Monomer.</text>
</comment>
<evidence type="ECO:0000313" key="7">
    <source>
        <dbReference type="Proteomes" id="UP000041254"/>
    </source>
</evidence>
<protein>
    <recommendedName>
        <fullName evidence="5">Protein kinase domain-containing protein</fullName>
    </recommendedName>
</protein>
<keyword evidence="7" id="KW-1185">Reference proteome</keyword>
<dbReference type="InterPro" id="IPR000719">
    <property type="entry name" value="Prot_kinase_dom"/>
</dbReference>
<organism evidence="6 7">
    <name type="scientific">Vitrella brassicaformis (strain CCMP3155)</name>
    <dbReference type="NCBI Taxonomy" id="1169540"/>
    <lineage>
        <taxon>Eukaryota</taxon>
        <taxon>Sar</taxon>
        <taxon>Alveolata</taxon>
        <taxon>Colpodellida</taxon>
        <taxon>Vitrellaceae</taxon>
        <taxon>Vitrella</taxon>
    </lineage>
</organism>
<dbReference type="PROSITE" id="PS50011">
    <property type="entry name" value="PROTEIN_KINASE_DOM"/>
    <property type="match status" value="1"/>
</dbReference>
<accession>A0A0G4FHS7</accession>
<sequence length="459" mass="52200">MGCRLSCTSEGGLRDEYILGQKIGEGAFAQVRLCTHKKTGEKRCVKLLHKPYPRQDFETEIAIMEEVCNGGCDNIVRFYQHYEDNYFYYSVMENLRYTIQHGAHEYVSLSVCFPPCASSGGELFDTLASPQPLTEMEIADIMRQMLTACAYIHKVGIVHRDLKPQNLLFAAKGSNVVKMIDFGLSYKMPKGEMLDDPCGTPEFVAPEMILGKYGSKVDIWACGVILFMMLFGEMPFAAANEEALWQRIVEHQPDFKKVAQRAGYNPSEGALDLLKKLLTKKPRHRPTAEEAARHKWIKEMTQPTAMPVLLEPIPQDVRRKGRLATIDVKKKHDEMVKQQVPHPPQHNQIDKLQEELDEEYKHRKQGRLASLAVKKQKETDGAHREERDSSLKVPPAVEHAAPPTQPAVERGEERKTTRTRTAGYQNFMTELEKLRAQYETIKEDSGELDAMGPVDEKRP</sequence>
<dbReference type="PANTHER" id="PTHR24347">
    <property type="entry name" value="SERINE/THREONINE-PROTEIN KINASE"/>
    <property type="match status" value="1"/>
</dbReference>
<keyword evidence="2" id="KW-0547">Nucleotide-binding</keyword>
<dbReference type="STRING" id="1169540.A0A0G4FHS7"/>
<dbReference type="Gene3D" id="3.30.200.20">
    <property type="entry name" value="Phosphorylase Kinase, domain 1"/>
    <property type="match status" value="1"/>
</dbReference>
<dbReference type="GO" id="GO:0004672">
    <property type="term" value="F:protein kinase activity"/>
    <property type="evidence" value="ECO:0007669"/>
    <property type="project" value="InterPro"/>
</dbReference>
<dbReference type="Pfam" id="PF00069">
    <property type="entry name" value="Pkinase"/>
    <property type="match status" value="1"/>
</dbReference>
<dbReference type="Proteomes" id="UP000041254">
    <property type="component" value="Unassembled WGS sequence"/>
</dbReference>
<dbReference type="PROSITE" id="PS00108">
    <property type="entry name" value="PROTEIN_KINASE_ST"/>
    <property type="match status" value="1"/>
</dbReference>
<feature type="region of interest" description="Disordered" evidence="4">
    <location>
        <begin position="371"/>
        <end position="426"/>
    </location>
</feature>
<dbReference type="AlphaFoldDB" id="A0A0G4FHS7"/>
<feature type="compositionally biased region" description="Basic and acidic residues" evidence="4">
    <location>
        <begin position="375"/>
        <end position="390"/>
    </location>
</feature>
<name>A0A0G4FHS7_VITBC</name>
<dbReference type="EMBL" id="CDMY01000438">
    <property type="protein sequence ID" value="CEM12865.1"/>
    <property type="molecule type" value="Genomic_DNA"/>
</dbReference>
<evidence type="ECO:0000256" key="4">
    <source>
        <dbReference type="SAM" id="MobiDB-lite"/>
    </source>
</evidence>
<evidence type="ECO:0000259" key="5">
    <source>
        <dbReference type="PROSITE" id="PS50011"/>
    </source>
</evidence>
<feature type="region of interest" description="Disordered" evidence="4">
    <location>
        <begin position="438"/>
        <end position="459"/>
    </location>
</feature>
<dbReference type="InParanoid" id="A0A0G4FHS7"/>
<keyword evidence="3" id="KW-0067">ATP-binding</keyword>
<evidence type="ECO:0000256" key="3">
    <source>
        <dbReference type="ARBA" id="ARBA00022840"/>
    </source>
</evidence>
<evidence type="ECO:0000256" key="2">
    <source>
        <dbReference type="ARBA" id="ARBA00022741"/>
    </source>
</evidence>
<dbReference type="VEuPathDB" id="CryptoDB:Vbra_15464"/>
<dbReference type="GO" id="GO:0005524">
    <property type="term" value="F:ATP binding"/>
    <property type="evidence" value="ECO:0007669"/>
    <property type="project" value="UniProtKB-KW"/>
</dbReference>
<feature type="domain" description="Protein kinase" evidence="5">
    <location>
        <begin position="17"/>
        <end position="297"/>
    </location>
</feature>